<evidence type="ECO:0000256" key="9">
    <source>
        <dbReference type="SAM" id="MobiDB-lite"/>
    </source>
</evidence>
<feature type="domain" description="Tyrosine-protein phosphatase" evidence="11">
    <location>
        <begin position="1240"/>
        <end position="1493"/>
    </location>
</feature>
<comment type="catalytic activity">
    <reaction evidence="8">
        <text>O-phospho-L-tyrosyl-[protein] + H2O = L-tyrosyl-[protein] + phosphate</text>
        <dbReference type="Rhea" id="RHEA:10684"/>
        <dbReference type="Rhea" id="RHEA-COMP:10136"/>
        <dbReference type="Rhea" id="RHEA-COMP:20101"/>
        <dbReference type="ChEBI" id="CHEBI:15377"/>
        <dbReference type="ChEBI" id="CHEBI:43474"/>
        <dbReference type="ChEBI" id="CHEBI:46858"/>
        <dbReference type="ChEBI" id="CHEBI:61978"/>
        <dbReference type="EC" id="3.1.3.48"/>
    </reaction>
</comment>
<dbReference type="AlphaFoldDB" id="A0A6J0BVA6"/>
<dbReference type="EC" id="3.1.3.48" evidence="3"/>
<dbReference type="SMART" id="SM00194">
    <property type="entry name" value="PTPc"/>
    <property type="match status" value="1"/>
</dbReference>
<feature type="domain" description="Tyrosine specific protein phosphatases" evidence="12">
    <location>
        <begin position="1702"/>
        <end position="1775"/>
    </location>
</feature>
<feature type="domain" description="Tyrosine specific protein phosphatases" evidence="12">
    <location>
        <begin position="1411"/>
        <end position="1484"/>
    </location>
</feature>
<dbReference type="SMART" id="SM00060">
    <property type="entry name" value="FN3"/>
    <property type="match status" value="4"/>
</dbReference>
<dbReference type="Proteomes" id="UP000829291">
    <property type="component" value="Chromosome 3"/>
</dbReference>
<dbReference type="GeneID" id="107223610"/>
<dbReference type="GO" id="GO:0004725">
    <property type="term" value="F:protein tyrosine phosphatase activity"/>
    <property type="evidence" value="ECO:0007669"/>
    <property type="project" value="UniProtKB-EC"/>
</dbReference>
<dbReference type="InParanoid" id="A0A6J0BVA6"/>
<feature type="chain" id="PRO_5046646673" description="protein-tyrosine-phosphatase" evidence="10">
    <location>
        <begin position="23"/>
        <end position="1795"/>
    </location>
</feature>
<feature type="region of interest" description="Disordered" evidence="9">
    <location>
        <begin position="1184"/>
        <end position="1220"/>
    </location>
</feature>
<name>A0A6J0BVA6_NEOLC</name>
<sequence>MDSSYNSLTTLTFLLSFMVLQSFEELVLLHHPTIENGPTRNVTCVSDFDDAALIWNSKKDFEPDETRNNLANFQPKNPASDKDVECAIWDKLRCKIRWAKTGNWSLFKSNTEPMGPAFDYRWEDFKEYVFENSVNKNEFQLVGEVPEGFGSVFFSARGRRSVQVVLCETQNATMSSCFSISLAVKNGNMSNIASCEKGIPKKGKKKQNVGCNTKIKREHNEEDIFHPYEWRTFGLSWNSSDQSIKVFNGTDIEPFLECNFENWYNVKHILVRSNKETRIRFHLYDYWLTTQKNTILSTAAFNQHDQKLCMKLLVSLCSECTLNITLVDAYKNSRFPLKNISRKGETSRYGETVLWESFKIEVLLADITKLVKLEVQTFINEDEERGYWAIDNFRMCESEVESSHASTKIETFHDCTTISEQSKKYLLSHSTRKSTVTIYREKHSYTWPKINCQKLSNNVTENAVIYLPEEINHADTIQDHKFHGETEKGKQSPKTNFDKGWIICRSNGCVSDQGHTDIANECVKECLDGFYGHDCKKCGICNDAEPCNKTTGFCDKGCADLELSPPLCKPVPGKVRNLISQNKSEDVIELKWDPPVDKNEILNYTVTIKRDELFGCKNLGKSSPCEDEASYEVTNTSVILRELNPYALYTATVIAKPANPKSPPTVTFRTLEKSIPTAKISHLRFNEEEDRLEWKAPEDCTTISGRHGATKLCIEKVDAPEEKPITVTVNATNFYYDLKQLKLEPYTKYNVRAYILRDAETASENHNVYAKLTWRSPPTAPKPVKGLEAYEVDLNKNTASLRWKHTETSASEIESYIVLFYLGKHTFLNRTYKLSDGELKCKLWTEYVCLKNVNFKPGSSVKVSAKNKHVEEPGSPDNVTFNMDDWFKKPPGKPLNLTAHPQTYGTVILKWRHPSFTPVTIAKFCINVEILSTNLIADPTYLYPITQNYDVTEKQKEYQTTINVATASRYRISVKAVNQRNVESVSARRNVSVKPSLDFESINKLDMKRDENTIRLRIPALINATRNTMLHVTVKRFLTCERKDSKPSLEKHLNSEVILMNDIEVTDNKPKIVNISMSKTVRFVDNCLLLSKEYFKIEVRVNDSFSKETDDLPRFTAIRSLQEKPQKQNLLWLLLVIPLTMTILLLIYFRTRLRPGMQKNQHSTVSLPMSVNFGAPSKITSTPCAVKQSIDPPPPPPNLSPRSVSEQSKPDVVQSDDQSRPVKIEEFEEYAKEALASGLLEFQYTQFPKGFLSTCRYAKLPENKSKNRYSDRVPYDKNRVELEKVSDDPYSDYINASYVQGYRKTRAYIATQGPKPNTVKDFWKMVWQENARVICMVANIIESGKTKCEKYWPECGSNIKYGDIIVSNIGHEVLADYVVRTLQIECQNDKREITHLHYTGWPDHGVPMYTQSLVAYLKKILATPAGKGPVVVHCSAGVGRTGTIILCDICLRQAVVERVIDMPMVVRRMRGDRANMVDNAQQYCLAHLVVLESIFAGQTQMQCSNDLPEQINKMRQQLPLDMQRLKDAVWQDRVLQSMWAAGGFAHENIGNKGSELVPVNPAKSEFEQPPSFARVGNYSNIISVVGVKMKNQYLVSQLPSPSTLRETWKIIGEMNVELVIVLQSAKPQDDTPICDIITSQPICVPLPYLQVITERSFEDKHFTTHQLLLIDTSQEEERLQTVTVITCTGWGCDEGGKPPTVKSLVSLWNSSEKIPRKAGPVLVLCRDGVTACGLYVALSFMLERMAMERECDVISAVRAVRRSNPGFVKSKEQFEYLYDAAVNYFGCFETYANFS</sequence>
<dbReference type="Gene3D" id="3.90.190.10">
    <property type="entry name" value="Protein tyrosine phosphatase superfamily"/>
    <property type="match status" value="2"/>
</dbReference>
<dbReference type="PROSITE" id="PS50853">
    <property type="entry name" value="FN3"/>
    <property type="match status" value="1"/>
</dbReference>
<evidence type="ECO:0000259" key="13">
    <source>
        <dbReference type="PROSITE" id="PS50853"/>
    </source>
</evidence>
<evidence type="ECO:0000313" key="15">
    <source>
        <dbReference type="RefSeq" id="XP_015518831.2"/>
    </source>
</evidence>
<dbReference type="Pfam" id="PF12248">
    <property type="entry name" value="Methyltransf_FA"/>
    <property type="match status" value="1"/>
</dbReference>
<evidence type="ECO:0000256" key="8">
    <source>
        <dbReference type="ARBA" id="ARBA00051722"/>
    </source>
</evidence>
<comment type="subcellular location">
    <subcellularLocation>
        <location evidence="1">Membrane</location>
        <topology evidence="1">Single-pass membrane protein</topology>
    </subcellularLocation>
</comment>
<dbReference type="CDD" id="cd00063">
    <property type="entry name" value="FN3"/>
    <property type="match status" value="1"/>
</dbReference>
<dbReference type="InterPro" id="IPR029021">
    <property type="entry name" value="Prot-tyrosine_phosphatase-like"/>
</dbReference>
<proteinExistence type="inferred from homology"/>
<feature type="domain" description="Tyrosine-protein phosphatase" evidence="11">
    <location>
        <begin position="1551"/>
        <end position="1784"/>
    </location>
</feature>
<feature type="signal peptide" evidence="10">
    <location>
        <begin position="1"/>
        <end position="22"/>
    </location>
</feature>
<evidence type="ECO:0000259" key="11">
    <source>
        <dbReference type="PROSITE" id="PS50055"/>
    </source>
</evidence>
<dbReference type="PANTHER" id="PTHR19134:SF562">
    <property type="entry name" value="PROTEIN-TYROSINE-PHOSPHATASE"/>
    <property type="match status" value="1"/>
</dbReference>
<dbReference type="SMART" id="SM00404">
    <property type="entry name" value="PTPc_motif"/>
    <property type="match status" value="2"/>
</dbReference>
<dbReference type="CDD" id="cd00047">
    <property type="entry name" value="PTPc"/>
    <property type="match status" value="2"/>
</dbReference>
<dbReference type="Pfam" id="PF00041">
    <property type="entry name" value="fn3"/>
    <property type="match status" value="1"/>
</dbReference>
<keyword evidence="4 10" id="KW-0732">Signal</keyword>
<evidence type="ECO:0000256" key="2">
    <source>
        <dbReference type="ARBA" id="ARBA00009580"/>
    </source>
</evidence>
<feature type="domain" description="Fibronectin type-III" evidence="13">
    <location>
        <begin position="571"/>
        <end position="673"/>
    </location>
</feature>
<dbReference type="RefSeq" id="XP_015518831.2">
    <property type="nucleotide sequence ID" value="XM_015663345.2"/>
</dbReference>
<accession>A0A6J0BVA6</accession>
<dbReference type="PROSITE" id="PS50055">
    <property type="entry name" value="TYR_PHOSPHATASE_PTP"/>
    <property type="match status" value="2"/>
</dbReference>
<dbReference type="InterPro" id="IPR016130">
    <property type="entry name" value="Tyr_Pase_AS"/>
</dbReference>
<dbReference type="SUPFAM" id="SSF49265">
    <property type="entry name" value="Fibronectin type III"/>
    <property type="match status" value="2"/>
</dbReference>
<dbReference type="InterPro" id="IPR003961">
    <property type="entry name" value="FN3_dom"/>
</dbReference>
<keyword evidence="6" id="KW-0904">Protein phosphatase</keyword>
<dbReference type="OrthoDB" id="6417559at2759"/>
<dbReference type="GO" id="GO:0048666">
    <property type="term" value="P:neuron development"/>
    <property type="evidence" value="ECO:0007669"/>
    <property type="project" value="UniProtKB-ARBA"/>
</dbReference>
<dbReference type="InterPro" id="IPR000387">
    <property type="entry name" value="Tyr_Pase_dom"/>
</dbReference>
<dbReference type="KEGG" id="nlo:107223610"/>
<dbReference type="InterPro" id="IPR000242">
    <property type="entry name" value="PTP_cat"/>
</dbReference>
<keyword evidence="5" id="KW-0378">Hydrolase</keyword>
<evidence type="ECO:0000313" key="14">
    <source>
        <dbReference type="Proteomes" id="UP000829291"/>
    </source>
</evidence>
<evidence type="ECO:0000256" key="7">
    <source>
        <dbReference type="ARBA" id="ARBA00023136"/>
    </source>
</evidence>
<dbReference type="PROSITE" id="PS00383">
    <property type="entry name" value="TYR_PHOSPHATASE_1"/>
    <property type="match status" value="1"/>
</dbReference>
<comment type="similarity">
    <text evidence="2">Belongs to the protein-tyrosine phosphatase family.</text>
</comment>
<dbReference type="Pfam" id="PF00102">
    <property type="entry name" value="Y_phosphatase"/>
    <property type="match status" value="2"/>
</dbReference>
<evidence type="ECO:0000256" key="3">
    <source>
        <dbReference type="ARBA" id="ARBA00013064"/>
    </source>
</evidence>
<dbReference type="InterPro" id="IPR036116">
    <property type="entry name" value="FN3_sf"/>
</dbReference>
<dbReference type="InterPro" id="IPR022041">
    <property type="entry name" value="Methyltransf_FA"/>
</dbReference>
<evidence type="ECO:0000256" key="1">
    <source>
        <dbReference type="ARBA" id="ARBA00004167"/>
    </source>
</evidence>
<organism evidence="15">
    <name type="scientific">Neodiprion lecontei</name>
    <name type="common">Redheaded pine sawfly</name>
    <dbReference type="NCBI Taxonomy" id="441921"/>
    <lineage>
        <taxon>Eukaryota</taxon>
        <taxon>Metazoa</taxon>
        <taxon>Ecdysozoa</taxon>
        <taxon>Arthropoda</taxon>
        <taxon>Hexapoda</taxon>
        <taxon>Insecta</taxon>
        <taxon>Pterygota</taxon>
        <taxon>Neoptera</taxon>
        <taxon>Endopterygota</taxon>
        <taxon>Hymenoptera</taxon>
        <taxon>Tenthredinoidea</taxon>
        <taxon>Diprionidae</taxon>
        <taxon>Diprioninae</taxon>
        <taxon>Neodiprion</taxon>
    </lineage>
</organism>
<dbReference type="SUPFAM" id="SSF52799">
    <property type="entry name" value="(Phosphotyrosine protein) phosphatases II"/>
    <property type="match status" value="2"/>
</dbReference>
<dbReference type="GO" id="GO:0009653">
    <property type="term" value="P:anatomical structure morphogenesis"/>
    <property type="evidence" value="ECO:0007669"/>
    <property type="project" value="UniProtKB-ARBA"/>
</dbReference>
<keyword evidence="7" id="KW-0472">Membrane</keyword>
<reference evidence="15" key="1">
    <citation type="submission" date="2025-08" db="UniProtKB">
        <authorList>
            <consortium name="RefSeq"/>
        </authorList>
    </citation>
    <scope>IDENTIFICATION</scope>
    <source>
        <tissue evidence="15">Thorax and Abdomen</tissue>
    </source>
</reference>
<evidence type="ECO:0000256" key="6">
    <source>
        <dbReference type="ARBA" id="ARBA00022912"/>
    </source>
</evidence>
<evidence type="ECO:0000256" key="10">
    <source>
        <dbReference type="SAM" id="SignalP"/>
    </source>
</evidence>
<dbReference type="Gene3D" id="2.60.40.10">
    <property type="entry name" value="Immunoglobulins"/>
    <property type="match status" value="2"/>
</dbReference>
<dbReference type="PRINTS" id="PR00700">
    <property type="entry name" value="PRTYPHPHTASE"/>
</dbReference>
<keyword evidence="14" id="KW-1185">Reference proteome</keyword>
<dbReference type="PANTHER" id="PTHR19134">
    <property type="entry name" value="RECEPTOR-TYPE TYROSINE-PROTEIN PHOSPHATASE"/>
    <property type="match status" value="1"/>
</dbReference>
<dbReference type="InterPro" id="IPR013783">
    <property type="entry name" value="Ig-like_fold"/>
</dbReference>
<dbReference type="PROSITE" id="PS50056">
    <property type="entry name" value="TYR_PHOSPHATASE_2"/>
    <property type="match status" value="2"/>
</dbReference>
<evidence type="ECO:0000256" key="5">
    <source>
        <dbReference type="ARBA" id="ARBA00022801"/>
    </source>
</evidence>
<dbReference type="InterPro" id="IPR050348">
    <property type="entry name" value="Protein-Tyr_Phosphatase"/>
</dbReference>
<evidence type="ECO:0000256" key="4">
    <source>
        <dbReference type="ARBA" id="ARBA00022729"/>
    </source>
</evidence>
<evidence type="ECO:0000259" key="12">
    <source>
        <dbReference type="PROSITE" id="PS50056"/>
    </source>
</evidence>
<protein>
    <recommendedName>
        <fullName evidence="3">protein-tyrosine-phosphatase</fullName>
        <ecNumber evidence="3">3.1.3.48</ecNumber>
    </recommendedName>
</protein>
<dbReference type="InterPro" id="IPR003595">
    <property type="entry name" value="Tyr_Pase_cat"/>
</dbReference>
<gene>
    <name evidence="15" type="primary">LOC107223610</name>
</gene>